<dbReference type="SUPFAM" id="SSF53850">
    <property type="entry name" value="Periplasmic binding protein-like II"/>
    <property type="match status" value="1"/>
</dbReference>
<dbReference type="InterPro" id="IPR006311">
    <property type="entry name" value="TAT_signal"/>
</dbReference>
<dbReference type="CDD" id="cd07012">
    <property type="entry name" value="PBP2_Bug_TTT"/>
    <property type="match status" value="1"/>
</dbReference>
<keyword evidence="2" id="KW-0675">Receptor</keyword>
<dbReference type="Gene3D" id="3.40.190.10">
    <property type="entry name" value="Periplasmic binding protein-like II"/>
    <property type="match status" value="1"/>
</dbReference>
<comment type="similarity">
    <text evidence="1">Belongs to the UPF0065 (bug) family.</text>
</comment>
<evidence type="ECO:0000256" key="1">
    <source>
        <dbReference type="ARBA" id="ARBA00006987"/>
    </source>
</evidence>
<protein>
    <submittedName>
        <fullName evidence="2">Tripartite-type tricarboxylate transporter, receptor component TctC</fullName>
    </submittedName>
</protein>
<evidence type="ECO:0000313" key="3">
    <source>
        <dbReference type="Proteomes" id="UP000199473"/>
    </source>
</evidence>
<name>A0A1I3XY03_9PROT</name>
<dbReference type="STRING" id="1123062.SAMN02745775_101759"/>
<sequence>MTDIDHATLSRRALLGTGGALLAAPVLPIPALAQAPWPNRPIRLVVPFGPGGSTDVLARLLTEQMAPRLGQPFVLENRPGAGATLGTGVVADAAPDGYTVLLSAISAFSVGSTLYRGRITWDPVRSFAHVGMIQSGYYALMANNAAPFANPGELAAAARARPGIAYATSGVGSLPHLFMLRYCQAANIEMQHIPYRGGAQAVNDVVAGVVPVTLDGIASSVGLMRNGQIKGIGITGPTRQPLFPDMPTFVEHGFPGLVAEGWAGMAMPAATPRPVQERFAAVLKEVLALPQIVERYRQLAIDPGTRFGAEAQAFVAQEVETWRPLVIASGATVD</sequence>
<keyword evidence="3" id="KW-1185">Reference proteome</keyword>
<dbReference type="AlphaFoldDB" id="A0A1I3XY03"/>
<dbReference type="PANTHER" id="PTHR42928">
    <property type="entry name" value="TRICARBOXYLATE-BINDING PROTEIN"/>
    <property type="match status" value="1"/>
</dbReference>
<dbReference type="OrthoDB" id="7246193at2"/>
<proteinExistence type="inferred from homology"/>
<gene>
    <name evidence="2" type="ORF">SAMN02745775_101759</name>
</gene>
<organism evidence="2 3">
    <name type="scientific">Falsiroseomonas stagni DSM 19981</name>
    <dbReference type="NCBI Taxonomy" id="1123062"/>
    <lineage>
        <taxon>Bacteria</taxon>
        <taxon>Pseudomonadati</taxon>
        <taxon>Pseudomonadota</taxon>
        <taxon>Alphaproteobacteria</taxon>
        <taxon>Acetobacterales</taxon>
        <taxon>Roseomonadaceae</taxon>
        <taxon>Falsiroseomonas</taxon>
    </lineage>
</organism>
<dbReference type="Proteomes" id="UP000199473">
    <property type="component" value="Unassembled WGS sequence"/>
</dbReference>
<dbReference type="PANTHER" id="PTHR42928:SF5">
    <property type="entry name" value="BLR1237 PROTEIN"/>
    <property type="match status" value="1"/>
</dbReference>
<accession>A0A1I3XY03</accession>
<dbReference type="PROSITE" id="PS51318">
    <property type="entry name" value="TAT"/>
    <property type="match status" value="1"/>
</dbReference>
<dbReference type="InterPro" id="IPR042100">
    <property type="entry name" value="Bug_dom1"/>
</dbReference>
<dbReference type="EMBL" id="FOSQ01000001">
    <property type="protein sequence ID" value="SFK24448.1"/>
    <property type="molecule type" value="Genomic_DNA"/>
</dbReference>
<reference evidence="2 3" key="1">
    <citation type="submission" date="2016-10" db="EMBL/GenBank/DDBJ databases">
        <authorList>
            <person name="de Groot N.N."/>
        </authorList>
    </citation>
    <scope>NUCLEOTIDE SEQUENCE [LARGE SCALE GENOMIC DNA]</scope>
    <source>
        <strain evidence="2 3">DSM 19981</strain>
    </source>
</reference>
<dbReference type="RefSeq" id="WP_092955661.1">
    <property type="nucleotide sequence ID" value="NZ_FOSQ01000001.1"/>
</dbReference>
<dbReference type="Gene3D" id="3.40.190.150">
    <property type="entry name" value="Bordetella uptake gene, domain 1"/>
    <property type="match status" value="1"/>
</dbReference>
<dbReference type="InterPro" id="IPR005064">
    <property type="entry name" value="BUG"/>
</dbReference>
<dbReference type="Pfam" id="PF03401">
    <property type="entry name" value="TctC"/>
    <property type="match status" value="1"/>
</dbReference>
<dbReference type="PIRSF" id="PIRSF017082">
    <property type="entry name" value="YflP"/>
    <property type="match status" value="1"/>
</dbReference>
<evidence type="ECO:0000313" key="2">
    <source>
        <dbReference type="EMBL" id="SFK24448.1"/>
    </source>
</evidence>